<feature type="domain" description="3-dehydroquinate synthase N-terminal" evidence="3">
    <location>
        <begin position="27"/>
        <end position="173"/>
    </location>
</feature>
<dbReference type="InterPro" id="IPR030960">
    <property type="entry name" value="DHQS/DOIS_N"/>
</dbReference>
<dbReference type="AlphaFoldDB" id="A0A316A977"/>
<reference evidence="5 6" key="1">
    <citation type="submission" date="2018-03" db="EMBL/GenBank/DDBJ databases">
        <title>Genomic Encyclopedia of Archaeal and Bacterial Type Strains, Phase II (KMG-II): from individual species to whole genera.</title>
        <authorList>
            <person name="Goeker M."/>
        </authorList>
    </citation>
    <scope>NUCLEOTIDE SEQUENCE [LARGE SCALE GENOMIC DNA]</scope>
    <source>
        <strain evidence="5 6">DSM 44889</strain>
    </source>
</reference>
<keyword evidence="1" id="KW-0028">Amino-acid biosynthesis</keyword>
<dbReference type="GO" id="GO:0016491">
    <property type="term" value="F:oxidoreductase activity"/>
    <property type="evidence" value="ECO:0007669"/>
    <property type="project" value="InterPro"/>
</dbReference>
<dbReference type="InterPro" id="IPR002812">
    <property type="entry name" value="DHQS"/>
</dbReference>
<evidence type="ECO:0000259" key="4">
    <source>
        <dbReference type="Pfam" id="PF26558"/>
    </source>
</evidence>
<dbReference type="GO" id="GO:0009073">
    <property type="term" value="P:aromatic amino acid family biosynthetic process"/>
    <property type="evidence" value="ECO:0007669"/>
    <property type="project" value="UniProtKB-KW"/>
</dbReference>
<dbReference type="PANTHER" id="PTHR33563:SF1">
    <property type="entry name" value="3-DEHYDROQUINATE SYNTHASE"/>
    <property type="match status" value="1"/>
</dbReference>
<dbReference type="GO" id="GO:0003856">
    <property type="term" value="F:3-dehydroquinate synthase activity"/>
    <property type="evidence" value="ECO:0007669"/>
    <property type="project" value="InterPro"/>
</dbReference>
<dbReference type="PANTHER" id="PTHR33563">
    <property type="match status" value="1"/>
</dbReference>
<dbReference type="OrthoDB" id="2043123at2"/>
<gene>
    <name evidence="5" type="ORF">BXY45_10960</name>
</gene>
<dbReference type="GO" id="GO:0008652">
    <property type="term" value="P:amino acid biosynthetic process"/>
    <property type="evidence" value="ECO:0007669"/>
    <property type="project" value="UniProtKB-KW"/>
</dbReference>
<dbReference type="RefSeq" id="WP_109773979.1">
    <property type="nucleotide sequence ID" value="NZ_QGDQ01000009.1"/>
</dbReference>
<dbReference type="EMBL" id="QGDQ01000009">
    <property type="protein sequence ID" value="PWJ53979.1"/>
    <property type="molecule type" value="Genomic_DNA"/>
</dbReference>
<accession>A0A316A977</accession>
<organism evidence="5 6">
    <name type="scientific">Quadrisphaera granulorum</name>
    <dbReference type="NCBI Taxonomy" id="317664"/>
    <lineage>
        <taxon>Bacteria</taxon>
        <taxon>Bacillati</taxon>
        <taxon>Actinomycetota</taxon>
        <taxon>Actinomycetes</taxon>
        <taxon>Kineosporiales</taxon>
        <taxon>Kineosporiaceae</taxon>
        <taxon>Quadrisphaera</taxon>
    </lineage>
</organism>
<dbReference type="InterPro" id="IPR056179">
    <property type="entry name" value="DHQS_C"/>
</dbReference>
<evidence type="ECO:0000256" key="1">
    <source>
        <dbReference type="ARBA" id="ARBA00022605"/>
    </source>
</evidence>
<keyword evidence="6" id="KW-1185">Reference proteome</keyword>
<dbReference type="Pfam" id="PF01959">
    <property type="entry name" value="DHQS"/>
    <property type="match status" value="1"/>
</dbReference>
<evidence type="ECO:0000256" key="2">
    <source>
        <dbReference type="ARBA" id="ARBA00023141"/>
    </source>
</evidence>
<dbReference type="Pfam" id="PF26558">
    <property type="entry name" value="DHQS_2nd"/>
    <property type="match status" value="1"/>
</dbReference>
<name>A0A316A977_9ACTN</name>
<dbReference type="Proteomes" id="UP000245469">
    <property type="component" value="Unassembled WGS sequence"/>
</dbReference>
<evidence type="ECO:0000313" key="6">
    <source>
        <dbReference type="Proteomes" id="UP000245469"/>
    </source>
</evidence>
<evidence type="ECO:0000259" key="3">
    <source>
        <dbReference type="Pfam" id="PF01959"/>
    </source>
</evidence>
<sequence>MTSELWADVTALSGDHLAAALAHVRTAAVDAVLVRPEQLDGWKPIERLAVAVLVGPASSGADLADVPVDVVVADGVRSLTAARSLAEGRRLGVRCLIDDGASMDEAADQCGVVDVLLSVFTDETNIPLELLLARAQGTRTAVFKALASGSETSTVAGVLESGPAGVLVDATSLVDLDVAAQVVARQAEQTAPLVPLTVTGSRPIGMGYRGCIDTTTLFDDDEGMIIGSTSSGGILVCAEVHYLPYMDLRPFRVNAGAVHSYVFSPTTTSYITDLRAGAPVSGVNAAGRFRDTSVGRVKIELRPLRLLEARDEASGSLVNVILQDDWHVRVMGDGGEVRNLTQVKPGEKLLGGIWEPGRHVGIKVSEKILEN</sequence>
<keyword evidence="2" id="KW-0057">Aromatic amino acid biosynthesis</keyword>
<protein>
    <submittedName>
        <fullName evidence="5">3-dehydroquinate synthase II</fullName>
    </submittedName>
</protein>
<feature type="domain" description="3-dehydroquinate synthase C-terminal" evidence="4">
    <location>
        <begin position="196"/>
        <end position="371"/>
    </location>
</feature>
<comment type="caution">
    <text evidence="5">The sequence shown here is derived from an EMBL/GenBank/DDBJ whole genome shotgun (WGS) entry which is preliminary data.</text>
</comment>
<evidence type="ECO:0000313" key="5">
    <source>
        <dbReference type="EMBL" id="PWJ53979.1"/>
    </source>
</evidence>
<proteinExistence type="predicted"/>